<name>A0A844G1R5_9BACT</name>
<keyword evidence="2" id="KW-1185">Reference proteome</keyword>
<dbReference type="PANTHER" id="PTHR36848">
    <property type="entry name" value="DNA-BINDING PROTEIN (PUTATIVE SECRETED PROTEIN)-RELATED"/>
    <property type="match status" value="1"/>
</dbReference>
<evidence type="ECO:0000313" key="2">
    <source>
        <dbReference type="Proteomes" id="UP000435649"/>
    </source>
</evidence>
<dbReference type="RefSeq" id="WP_154418657.1">
    <property type="nucleotide sequence ID" value="NZ_VUNS01000011.1"/>
</dbReference>
<dbReference type="AlphaFoldDB" id="A0A844G1R5"/>
<dbReference type="InterPro" id="IPR029062">
    <property type="entry name" value="Class_I_gatase-like"/>
</dbReference>
<evidence type="ECO:0008006" key="3">
    <source>
        <dbReference type="Google" id="ProtNLM"/>
    </source>
</evidence>
<comment type="caution">
    <text evidence="1">The sequence shown here is derived from an EMBL/GenBank/DDBJ whole genome shotgun (WGS) entry which is preliminary data.</text>
</comment>
<accession>A0A844G1R5</accession>
<dbReference type="PANTHER" id="PTHR36848:SF2">
    <property type="entry name" value="SECRETED PROTEIN"/>
    <property type="match status" value="1"/>
</dbReference>
<gene>
    <name evidence="1" type="ORF">FYJ85_11385</name>
</gene>
<dbReference type="InterPro" id="IPR053161">
    <property type="entry name" value="Ulvan_degrading_GH"/>
</dbReference>
<dbReference type="Proteomes" id="UP000435649">
    <property type="component" value="Unassembled WGS sequence"/>
</dbReference>
<proteinExistence type="predicted"/>
<dbReference type="EMBL" id="VUNS01000011">
    <property type="protein sequence ID" value="MST97640.1"/>
    <property type="molecule type" value="Genomic_DNA"/>
</dbReference>
<reference evidence="1 2" key="1">
    <citation type="submission" date="2019-08" db="EMBL/GenBank/DDBJ databases">
        <title>In-depth cultivation of the pig gut microbiome towards novel bacterial diversity and tailored functional studies.</title>
        <authorList>
            <person name="Wylensek D."/>
            <person name="Hitch T.C.A."/>
            <person name="Clavel T."/>
        </authorList>
    </citation>
    <scope>NUCLEOTIDE SEQUENCE [LARGE SCALE GENOMIC DNA]</scope>
    <source>
        <strain evidence="1 2">BBE-744-WT-12</strain>
    </source>
</reference>
<dbReference type="Pfam" id="PF17132">
    <property type="entry name" value="Glyco_hydro_106"/>
    <property type="match status" value="1"/>
</dbReference>
<protein>
    <recommendedName>
        <fullName evidence="3">Alpha-L-rhamnosidase-like protein</fullName>
    </recommendedName>
</protein>
<organism evidence="1 2">
    <name type="scientific">Victivallis lenta</name>
    <dbReference type="NCBI Taxonomy" id="2606640"/>
    <lineage>
        <taxon>Bacteria</taxon>
        <taxon>Pseudomonadati</taxon>
        <taxon>Lentisphaerota</taxon>
        <taxon>Lentisphaeria</taxon>
        <taxon>Victivallales</taxon>
        <taxon>Victivallaceae</taxon>
        <taxon>Victivallis</taxon>
    </lineage>
</organism>
<sequence length="1022" mass="115739">MMNSPDLTNPPAQYRPIPFWSWNDKLDPEELRRQIREMKKAGLGGFFMHARGGLQTAYLSDEWMECVNACLDEAGKCGIDGWLYDENGWPSGFGGGLVNGLGVKYQQKYLRHEYLDAADLEASERENTIAWYDAATLELLGEKLPKGTAGRLLRCYYEVNPFYVDNLDPKVVREFLKVTHKYYYDNIPKPLLAHMKGIFTDEPQLSRNGLLWSFILEEEYWKAYRCELLKELPLLFLGTPESDAVRVRFWSLVARLFAENFLKQIHDWCSEKGWLLTGHHVLEETCQAQIASNGAIMPQYRYYHIPGMDHLCRTEPSPVAMTQLVSVAMQFGQKQILSESFALSGWNINFFGLRWMFQQQFAHGVNLVCPHLSSYTLRGLRKRDYPASLFYHQPWWEDYRSVNDYFARVGMLLAEGKAVAEVLVLHPLSSAWCHFTGDESNPHLDFYTKTLERITRALDVHQIAHNYADEQIVAAEGSFEHGAIRIGLQSYRYVIIPQITNLSKPVLELLRKFAAAGGRVLTVRNRLEPEKLTVDGETAPAEVRAWFRALPAFDSEEAAAAAAAAELAEQRTVITENGVPATRIVSTFRDFDNLDGRAGRFFFVANVSYNQPCDLEISLPRNGGRQVEVIDPANGSFSVLSGVHRRGEHLTFAYPLAAGGAAMFYVAGHPAKHAAKLTVSDPFREPAKKRLPDEFTLAAAAGNLLTLDRCRYRVDEGGWIADDVSVIQGRLLKLERDCDLEIEYGFDLADDYDFSKPLAMLTETPEAFSFALNGETFEGVDSGYLFDSAFRKIMLPGNLKAGRNVIYMKMRYHQNPEVYARLERARRFETEYNMLTYDSEIESIYLYGDFSVRHTGRIEPLLRGAERLCGSFELGAPATGRKLDASDLVRQGFPFFAGKLTLRQEFELTASEAEKIQLLRFVPVGANSYRIRLNNEEAGFWSYGFAAFPVAQLIHAGKNTLEIELTTSLRNLLGPHHLAEGESYSVHTLSFNREANAVSWEPPAYDPGYSMVRLGIRDVELV</sequence>
<evidence type="ECO:0000313" key="1">
    <source>
        <dbReference type="EMBL" id="MST97640.1"/>
    </source>
</evidence>
<dbReference type="Gene3D" id="3.40.50.880">
    <property type="match status" value="1"/>
</dbReference>